<dbReference type="Proteomes" id="UP001276659">
    <property type="component" value="Unassembled WGS sequence"/>
</dbReference>
<feature type="transmembrane region" description="Helical" evidence="7">
    <location>
        <begin position="12"/>
        <end position="30"/>
    </location>
</feature>
<comment type="similarity">
    <text evidence="5">Belongs to the SAT4 family.</text>
</comment>
<organism evidence="9 10">
    <name type="scientific">Lepraria neglecta</name>
    <dbReference type="NCBI Taxonomy" id="209136"/>
    <lineage>
        <taxon>Eukaryota</taxon>
        <taxon>Fungi</taxon>
        <taxon>Dikarya</taxon>
        <taxon>Ascomycota</taxon>
        <taxon>Pezizomycotina</taxon>
        <taxon>Lecanoromycetes</taxon>
        <taxon>OSLEUM clade</taxon>
        <taxon>Lecanoromycetidae</taxon>
        <taxon>Lecanorales</taxon>
        <taxon>Lecanorineae</taxon>
        <taxon>Stereocaulaceae</taxon>
        <taxon>Lepraria</taxon>
    </lineage>
</organism>
<evidence type="ECO:0000313" key="10">
    <source>
        <dbReference type="Proteomes" id="UP001276659"/>
    </source>
</evidence>
<keyword evidence="4 7" id="KW-0472">Membrane</keyword>
<feature type="transmembrane region" description="Helical" evidence="7">
    <location>
        <begin position="90"/>
        <end position="115"/>
    </location>
</feature>
<evidence type="ECO:0000256" key="7">
    <source>
        <dbReference type="SAM" id="Phobius"/>
    </source>
</evidence>
<keyword evidence="10" id="KW-1185">Reference proteome</keyword>
<dbReference type="AlphaFoldDB" id="A0AAE0DN54"/>
<keyword evidence="2 7" id="KW-0812">Transmembrane</keyword>
<evidence type="ECO:0000313" key="9">
    <source>
        <dbReference type="EMBL" id="KAK3173218.1"/>
    </source>
</evidence>
<sequence>MSNFVDPVNYSSNLVTCNIVLLVVSVLIVGPRILSRTVLTGWRLGRDDYTMVLALVGTIIFTSFVIKTTYYGLGQHIWHVAMSTYTPDYLWWITATFAACPASYYFVKVSILFFYLRVFQLQAKLRYIIYVLFAYCTIYYWVAFFTIMGLCNRKNRMGCIEHYLALIAACMPLGPLFRWLCPSQWGKHAEHIELGPKTNHYDDAEAFQRVWPRNHNTRTTPDDSLMNGSITDPGEPMEKGFGV</sequence>
<dbReference type="GO" id="GO:0016020">
    <property type="term" value="C:membrane"/>
    <property type="evidence" value="ECO:0007669"/>
    <property type="project" value="UniProtKB-SubCell"/>
</dbReference>
<name>A0AAE0DN54_9LECA</name>
<evidence type="ECO:0000256" key="1">
    <source>
        <dbReference type="ARBA" id="ARBA00004141"/>
    </source>
</evidence>
<feature type="transmembrane region" description="Helical" evidence="7">
    <location>
        <begin position="162"/>
        <end position="181"/>
    </location>
</feature>
<dbReference type="Pfam" id="PF20684">
    <property type="entry name" value="Fung_rhodopsin"/>
    <property type="match status" value="1"/>
</dbReference>
<dbReference type="EMBL" id="JASNWA010000007">
    <property type="protein sequence ID" value="KAK3173218.1"/>
    <property type="molecule type" value="Genomic_DNA"/>
</dbReference>
<comment type="caution">
    <text evidence="9">The sequence shown here is derived from an EMBL/GenBank/DDBJ whole genome shotgun (WGS) entry which is preliminary data.</text>
</comment>
<evidence type="ECO:0000259" key="8">
    <source>
        <dbReference type="Pfam" id="PF20684"/>
    </source>
</evidence>
<reference evidence="9" key="1">
    <citation type="submission" date="2022-11" db="EMBL/GenBank/DDBJ databases">
        <title>Chromosomal genome sequence assembly and mating type (MAT) locus characterization of the leprose asexual lichenized fungus Lepraria neglecta (Nyl.) Erichsen.</title>
        <authorList>
            <person name="Allen J.L."/>
            <person name="Pfeffer B."/>
        </authorList>
    </citation>
    <scope>NUCLEOTIDE SEQUENCE</scope>
    <source>
        <strain evidence="9">Allen 5258</strain>
    </source>
</reference>
<evidence type="ECO:0000256" key="2">
    <source>
        <dbReference type="ARBA" id="ARBA00022692"/>
    </source>
</evidence>
<feature type="transmembrane region" description="Helical" evidence="7">
    <location>
        <begin position="51"/>
        <end position="70"/>
    </location>
</feature>
<feature type="region of interest" description="Disordered" evidence="6">
    <location>
        <begin position="216"/>
        <end position="243"/>
    </location>
</feature>
<proteinExistence type="inferred from homology"/>
<gene>
    <name evidence="9" type="ORF">OEA41_006547</name>
</gene>
<dbReference type="InterPro" id="IPR052337">
    <property type="entry name" value="SAT4-like"/>
</dbReference>
<evidence type="ECO:0000256" key="3">
    <source>
        <dbReference type="ARBA" id="ARBA00022989"/>
    </source>
</evidence>
<evidence type="ECO:0000256" key="5">
    <source>
        <dbReference type="ARBA" id="ARBA00038359"/>
    </source>
</evidence>
<comment type="subcellular location">
    <subcellularLocation>
        <location evidence="1">Membrane</location>
        <topology evidence="1">Multi-pass membrane protein</topology>
    </subcellularLocation>
</comment>
<feature type="domain" description="Rhodopsin" evidence="8">
    <location>
        <begin position="32"/>
        <end position="151"/>
    </location>
</feature>
<protein>
    <recommendedName>
        <fullName evidence="8">Rhodopsin domain-containing protein</fullName>
    </recommendedName>
</protein>
<keyword evidence="3 7" id="KW-1133">Transmembrane helix</keyword>
<dbReference type="PANTHER" id="PTHR33048:SF47">
    <property type="entry name" value="INTEGRAL MEMBRANE PROTEIN-RELATED"/>
    <property type="match status" value="1"/>
</dbReference>
<dbReference type="InterPro" id="IPR049326">
    <property type="entry name" value="Rhodopsin_dom_fungi"/>
</dbReference>
<accession>A0AAE0DN54</accession>
<feature type="transmembrane region" description="Helical" evidence="7">
    <location>
        <begin position="127"/>
        <end position="150"/>
    </location>
</feature>
<evidence type="ECO:0000256" key="6">
    <source>
        <dbReference type="SAM" id="MobiDB-lite"/>
    </source>
</evidence>
<evidence type="ECO:0000256" key="4">
    <source>
        <dbReference type="ARBA" id="ARBA00023136"/>
    </source>
</evidence>
<dbReference type="PANTHER" id="PTHR33048">
    <property type="entry name" value="PTH11-LIKE INTEGRAL MEMBRANE PROTEIN (AFU_ORTHOLOGUE AFUA_5G11245)"/>
    <property type="match status" value="1"/>
</dbReference>